<accession>A0ABZ2LN47</accession>
<gene>
    <name evidence="1" type="ORF">LZC94_31280</name>
</gene>
<dbReference type="RefSeq" id="WP_394821941.1">
    <property type="nucleotide sequence ID" value="NZ_CP089984.1"/>
</dbReference>
<protein>
    <submittedName>
        <fullName evidence="1">YbjN domain-containing protein</fullName>
    </submittedName>
</protein>
<dbReference type="EMBL" id="CP089984">
    <property type="protein sequence ID" value="WXB12319.1"/>
    <property type="molecule type" value="Genomic_DNA"/>
</dbReference>
<name>A0ABZ2LN47_9BACT</name>
<dbReference type="InterPro" id="IPR054345">
    <property type="entry name" value="Tir-like"/>
</dbReference>
<dbReference type="Pfam" id="PF22550">
    <property type="entry name" value="CesT_Tir_1"/>
    <property type="match status" value="1"/>
</dbReference>
<dbReference type="SUPFAM" id="SSF69635">
    <property type="entry name" value="Type III secretory system chaperone-like"/>
    <property type="match status" value="1"/>
</dbReference>
<keyword evidence="2" id="KW-1185">Reference proteome</keyword>
<reference evidence="1 2" key="1">
    <citation type="submission" date="2021-12" db="EMBL/GenBank/DDBJ databases">
        <title>Discovery of the Pendulisporaceae a myxobacterial family with distinct sporulation behavior and unique specialized metabolism.</title>
        <authorList>
            <person name="Garcia R."/>
            <person name="Popoff A."/>
            <person name="Bader C.D."/>
            <person name="Loehr J."/>
            <person name="Walesch S."/>
            <person name="Walt C."/>
            <person name="Boldt J."/>
            <person name="Bunk B."/>
            <person name="Haeckl F.J.F.P.J."/>
            <person name="Gunesch A.P."/>
            <person name="Birkelbach J."/>
            <person name="Nuebel U."/>
            <person name="Pietschmann T."/>
            <person name="Bach T."/>
            <person name="Mueller R."/>
        </authorList>
    </citation>
    <scope>NUCLEOTIDE SEQUENCE [LARGE SCALE GENOMIC DNA]</scope>
    <source>
        <strain evidence="1 2">MSr11954</strain>
    </source>
</reference>
<sequence>MRTVQDVEAYLEKLNRRYSVVEGERNTYLIHTSEAFPPIAMRIDPPLVVLRVHIADASADQPALFRKLLQLNAGSLLHSSYGLESARQTASGEGTSSVSTDRIVLGSALELENLDFNELEATLDEIDVALAQQVPELSQLLKRS</sequence>
<evidence type="ECO:0000313" key="2">
    <source>
        <dbReference type="Proteomes" id="UP001370348"/>
    </source>
</evidence>
<evidence type="ECO:0000313" key="1">
    <source>
        <dbReference type="EMBL" id="WXB12319.1"/>
    </source>
</evidence>
<dbReference type="Proteomes" id="UP001370348">
    <property type="component" value="Chromosome"/>
</dbReference>
<dbReference type="Gene3D" id="3.30.1460.10">
    <property type="match status" value="1"/>
</dbReference>
<proteinExistence type="predicted"/>
<organism evidence="1 2">
    <name type="scientific">Pendulispora albinea</name>
    <dbReference type="NCBI Taxonomy" id="2741071"/>
    <lineage>
        <taxon>Bacteria</taxon>
        <taxon>Pseudomonadati</taxon>
        <taxon>Myxococcota</taxon>
        <taxon>Myxococcia</taxon>
        <taxon>Myxococcales</taxon>
        <taxon>Sorangiineae</taxon>
        <taxon>Pendulisporaceae</taxon>
        <taxon>Pendulispora</taxon>
    </lineage>
</organism>